<feature type="compositionally biased region" description="Basic and acidic residues" evidence="1">
    <location>
        <begin position="143"/>
        <end position="171"/>
    </location>
</feature>
<dbReference type="GeneID" id="54560455"/>
<dbReference type="OrthoDB" id="10670549at2759"/>
<feature type="compositionally biased region" description="Basic and acidic residues" evidence="1">
    <location>
        <begin position="98"/>
        <end position="133"/>
    </location>
</feature>
<proteinExistence type="predicted"/>
<feature type="compositionally biased region" description="Polar residues" evidence="1">
    <location>
        <begin position="1"/>
        <end position="10"/>
    </location>
</feature>
<dbReference type="EMBL" id="ML993600">
    <property type="protein sequence ID" value="KAF2165458.1"/>
    <property type="molecule type" value="Genomic_DNA"/>
</dbReference>
<protein>
    <submittedName>
        <fullName evidence="2">Uncharacterized protein</fullName>
    </submittedName>
</protein>
<dbReference type="AlphaFoldDB" id="A0A6A6CH01"/>
<gene>
    <name evidence="2" type="ORF">M409DRAFT_24308</name>
</gene>
<evidence type="ECO:0000256" key="1">
    <source>
        <dbReference type="SAM" id="MobiDB-lite"/>
    </source>
</evidence>
<accession>A0A6A6CH01</accession>
<reference evidence="2" key="1">
    <citation type="journal article" date="2020" name="Stud. Mycol.">
        <title>101 Dothideomycetes genomes: a test case for predicting lifestyles and emergence of pathogens.</title>
        <authorList>
            <person name="Haridas S."/>
            <person name="Albert R."/>
            <person name="Binder M."/>
            <person name="Bloem J."/>
            <person name="Labutti K."/>
            <person name="Salamov A."/>
            <person name="Andreopoulos B."/>
            <person name="Baker S."/>
            <person name="Barry K."/>
            <person name="Bills G."/>
            <person name="Bluhm B."/>
            <person name="Cannon C."/>
            <person name="Castanera R."/>
            <person name="Culley D."/>
            <person name="Daum C."/>
            <person name="Ezra D."/>
            <person name="Gonzalez J."/>
            <person name="Henrissat B."/>
            <person name="Kuo A."/>
            <person name="Liang C."/>
            <person name="Lipzen A."/>
            <person name="Lutzoni F."/>
            <person name="Magnuson J."/>
            <person name="Mondo S."/>
            <person name="Nolan M."/>
            <person name="Ohm R."/>
            <person name="Pangilinan J."/>
            <person name="Park H.-J."/>
            <person name="Ramirez L."/>
            <person name="Alfaro M."/>
            <person name="Sun H."/>
            <person name="Tritt A."/>
            <person name="Yoshinaga Y."/>
            <person name="Zwiers L.-H."/>
            <person name="Turgeon B."/>
            <person name="Goodwin S."/>
            <person name="Spatafora J."/>
            <person name="Crous P."/>
            <person name="Grigoriev I."/>
        </authorList>
    </citation>
    <scope>NUCLEOTIDE SEQUENCE</scope>
    <source>
        <strain evidence="2">ATCC 36951</strain>
    </source>
</reference>
<dbReference type="RefSeq" id="XP_033666347.1">
    <property type="nucleotide sequence ID" value="XM_033807183.1"/>
</dbReference>
<feature type="compositionally biased region" description="Low complexity" evidence="1">
    <location>
        <begin position="24"/>
        <end position="36"/>
    </location>
</feature>
<organism evidence="2 3">
    <name type="scientific">Zasmidium cellare ATCC 36951</name>
    <dbReference type="NCBI Taxonomy" id="1080233"/>
    <lineage>
        <taxon>Eukaryota</taxon>
        <taxon>Fungi</taxon>
        <taxon>Dikarya</taxon>
        <taxon>Ascomycota</taxon>
        <taxon>Pezizomycotina</taxon>
        <taxon>Dothideomycetes</taxon>
        <taxon>Dothideomycetidae</taxon>
        <taxon>Mycosphaerellales</taxon>
        <taxon>Mycosphaerellaceae</taxon>
        <taxon>Zasmidium</taxon>
    </lineage>
</organism>
<evidence type="ECO:0000313" key="3">
    <source>
        <dbReference type="Proteomes" id="UP000799537"/>
    </source>
</evidence>
<name>A0A6A6CH01_ZASCE</name>
<sequence>MADHTATNTMPHYAPNTYIASPPAGTRSRGSSAASRYVPDNYPIPPPTSKDENNQLLAPPSPNSQPEPDAQAFTPIRPEQYRPPPDTRGIPPAQLRPYHPDAYMRSKSDGYESRRSGDVRRSFDSRYSDDPRRSYHSTRSHRSSHDDSARRREYERRRDQEEAWEDEERRREARRRKSSGHLHHDRHHHHHHRDDEDGGKPLRRRDTPRGYGSSLFAVFDHIKNAWKG</sequence>
<feature type="compositionally biased region" description="Basic and acidic residues" evidence="1">
    <location>
        <begin position="193"/>
        <end position="208"/>
    </location>
</feature>
<keyword evidence="3" id="KW-1185">Reference proteome</keyword>
<feature type="region of interest" description="Disordered" evidence="1">
    <location>
        <begin position="1"/>
        <end position="218"/>
    </location>
</feature>
<dbReference type="Proteomes" id="UP000799537">
    <property type="component" value="Unassembled WGS sequence"/>
</dbReference>
<feature type="compositionally biased region" description="Basic residues" evidence="1">
    <location>
        <begin position="172"/>
        <end position="192"/>
    </location>
</feature>
<evidence type="ECO:0000313" key="2">
    <source>
        <dbReference type="EMBL" id="KAF2165458.1"/>
    </source>
</evidence>